<reference evidence="4" key="3">
    <citation type="submission" date="2017-01" db="EMBL/GenBank/DDBJ databases">
        <authorList>
            <person name="Mah S.A."/>
            <person name="Swanson W.J."/>
            <person name="Moy G.W."/>
            <person name="Vacquier V.D."/>
        </authorList>
    </citation>
    <scope>NUCLEOTIDE SEQUENCE</scope>
    <source>
        <strain evidence="4">AJ5</strain>
    </source>
</reference>
<dbReference type="EMBL" id="CP019285">
    <property type="protein sequence ID" value="APW97525.1"/>
    <property type="molecule type" value="Genomic_DNA"/>
</dbReference>
<keyword evidence="1 5" id="KW-0808">Transferase</keyword>
<proteinExistence type="predicted"/>
<dbReference type="GeneID" id="30920847"/>
<dbReference type="InterPro" id="IPR016181">
    <property type="entry name" value="Acyl_CoA_acyltransferase"/>
</dbReference>
<dbReference type="eggNOG" id="arCOG00844">
    <property type="taxonomic scope" value="Archaea"/>
</dbReference>
<feature type="domain" description="N-acetyltransferase" evidence="3">
    <location>
        <begin position="7"/>
        <end position="168"/>
    </location>
</feature>
<dbReference type="Proteomes" id="UP000186547">
    <property type="component" value="Chromosome"/>
</dbReference>
<accession>M0LYB8</accession>
<dbReference type="Gene3D" id="3.40.630.30">
    <property type="match status" value="1"/>
</dbReference>
<gene>
    <name evidence="5" type="ORF">C445_02606</name>
    <name evidence="4" type="ORF">CHINAEXTREME_06945</name>
</gene>
<evidence type="ECO:0000256" key="2">
    <source>
        <dbReference type="ARBA" id="ARBA00023315"/>
    </source>
</evidence>
<dbReference type="EMBL" id="AOLZ01000013">
    <property type="protein sequence ID" value="EMA37095.1"/>
    <property type="molecule type" value="Genomic_DNA"/>
</dbReference>
<dbReference type="RefSeq" id="WP_007140273.1">
    <property type="nucleotide sequence ID" value="NZ_AOLZ01000013.1"/>
</dbReference>
<dbReference type="GO" id="GO:0016747">
    <property type="term" value="F:acyltransferase activity, transferring groups other than amino-acyl groups"/>
    <property type="evidence" value="ECO:0007669"/>
    <property type="project" value="InterPro"/>
</dbReference>
<keyword evidence="6" id="KW-1185">Reference proteome</keyword>
<evidence type="ECO:0000313" key="6">
    <source>
        <dbReference type="Proteomes" id="UP000011555"/>
    </source>
</evidence>
<protein>
    <submittedName>
        <fullName evidence="4 5">N-acetyltransferase</fullName>
    </submittedName>
</protein>
<dbReference type="KEGG" id="hlc:CHINAEXTREME06945"/>
<dbReference type="CDD" id="cd04301">
    <property type="entry name" value="NAT_SF"/>
    <property type="match status" value="1"/>
</dbReference>
<keyword evidence="2" id="KW-0012">Acyltransferase</keyword>
<name>M0LYB8_NATLA</name>
<organism evidence="5 6">
    <name type="scientific">Natronobacterium lacisalsi AJ5</name>
    <dbReference type="NCBI Taxonomy" id="358396"/>
    <lineage>
        <taxon>Archaea</taxon>
        <taxon>Methanobacteriati</taxon>
        <taxon>Methanobacteriota</taxon>
        <taxon>Stenosarchaea group</taxon>
        <taxon>Halobacteria</taxon>
        <taxon>Halobacteriales</taxon>
        <taxon>Natrialbaceae</taxon>
        <taxon>Natronobacterium</taxon>
    </lineage>
</organism>
<dbReference type="InterPro" id="IPR000182">
    <property type="entry name" value="GNAT_dom"/>
</dbReference>
<evidence type="ECO:0000259" key="3">
    <source>
        <dbReference type="PROSITE" id="PS51186"/>
    </source>
</evidence>
<dbReference type="AlphaFoldDB" id="M0LYB8"/>
<dbReference type="Pfam" id="PF00583">
    <property type="entry name" value="Acetyltransf_1"/>
    <property type="match status" value="1"/>
</dbReference>
<evidence type="ECO:0000313" key="7">
    <source>
        <dbReference type="Proteomes" id="UP000186547"/>
    </source>
</evidence>
<dbReference type="InterPro" id="IPR050832">
    <property type="entry name" value="Bact_Acetyltransf"/>
</dbReference>
<evidence type="ECO:0000313" key="4">
    <source>
        <dbReference type="EMBL" id="APW97525.1"/>
    </source>
</evidence>
<dbReference type="Proteomes" id="UP000011555">
    <property type="component" value="Unassembled WGS sequence"/>
</dbReference>
<evidence type="ECO:0000313" key="5">
    <source>
        <dbReference type="EMBL" id="EMA37095.1"/>
    </source>
</evidence>
<dbReference type="PANTHER" id="PTHR43877">
    <property type="entry name" value="AMINOALKYLPHOSPHONATE N-ACETYLTRANSFERASE-RELATED-RELATED"/>
    <property type="match status" value="1"/>
</dbReference>
<dbReference type="STRING" id="358396.CHINAEXTREME_06945"/>
<evidence type="ECO:0000256" key="1">
    <source>
        <dbReference type="ARBA" id="ARBA00022679"/>
    </source>
</evidence>
<reference evidence="4 7" key="1">
    <citation type="journal article" date="2011" name="J. Bacteriol.">
        <title>Genome sequence of Halobiforma lacisalsi AJ5, an extremely halophilic archaeon which harbors a bop gene.</title>
        <authorList>
            <person name="Jiang X."/>
            <person name="Wang S."/>
            <person name="Cheng H."/>
            <person name="Huo Y."/>
            <person name="Zhang X."/>
            <person name="Zhu X."/>
            <person name="Han X."/>
            <person name="Ni P."/>
            <person name="Wu M."/>
        </authorList>
    </citation>
    <scope>NUCLEOTIDE SEQUENCE [LARGE SCALE GENOMIC DNA]</scope>
    <source>
        <strain evidence="4 7">AJ5</strain>
    </source>
</reference>
<sequence>MTATDPFDVRDATDDDAPAIAAVHATAAHELGGSAYDERQVQAWISNVHPERYPIGDPGFRVVVAERGDEVVGFGLLDLAPNGRDDGVGEISAVYVHPDHAREGVGGAIMDALEGTARDAGLEALVLTASRNAIGFYERQGYEGVETVSLEMNQGVPLECLRMRKRLEHGE</sequence>
<dbReference type="PANTHER" id="PTHR43877:SF1">
    <property type="entry name" value="ACETYLTRANSFERASE"/>
    <property type="match status" value="1"/>
</dbReference>
<dbReference type="SUPFAM" id="SSF55729">
    <property type="entry name" value="Acyl-CoA N-acyltransferases (Nat)"/>
    <property type="match status" value="1"/>
</dbReference>
<dbReference type="PROSITE" id="PS51186">
    <property type="entry name" value="GNAT"/>
    <property type="match status" value="1"/>
</dbReference>
<reference evidence="5 6" key="2">
    <citation type="journal article" date="2014" name="PLoS Genet.">
        <title>Phylogenetically driven sequencing of extremely halophilic archaea reveals strategies for static and dynamic osmo-response.</title>
        <authorList>
            <person name="Becker E.A."/>
            <person name="Seitzer P.M."/>
            <person name="Tritt A."/>
            <person name="Larsen D."/>
            <person name="Krusor M."/>
            <person name="Yao A.I."/>
            <person name="Wu D."/>
            <person name="Madern D."/>
            <person name="Eisen J.A."/>
            <person name="Darling A.E."/>
            <person name="Facciotti M.T."/>
        </authorList>
    </citation>
    <scope>NUCLEOTIDE SEQUENCE [LARGE SCALE GENOMIC DNA]</scope>
    <source>
        <strain evidence="5 6">AJ5</strain>
    </source>
</reference>